<dbReference type="HOGENOM" id="CLU_024336_0_2_11"/>
<name>I0HBV4_ACTM4</name>
<gene>
    <name evidence="12" type="ordered locus">AMIS_52710</name>
</gene>
<dbReference type="PANTHER" id="PTHR12147">
    <property type="entry name" value="METALLOPEPTIDASE M28 FAMILY MEMBER"/>
    <property type="match status" value="1"/>
</dbReference>
<dbReference type="GO" id="GO:0006508">
    <property type="term" value="P:proteolysis"/>
    <property type="evidence" value="ECO:0007669"/>
    <property type="project" value="UniProtKB-KW"/>
</dbReference>
<keyword evidence="4" id="KW-0479">Metal-binding</keyword>
<protein>
    <submittedName>
        <fullName evidence="12">Putative M28-family peptidase</fullName>
    </submittedName>
</protein>
<dbReference type="InterPro" id="IPR007484">
    <property type="entry name" value="Peptidase_M28"/>
</dbReference>
<dbReference type="Pfam" id="PF04389">
    <property type="entry name" value="Peptidase_M28"/>
    <property type="match status" value="1"/>
</dbReference>
<organism evidence="12 13">
    <name type="scientific">Actinoplanes missouriensis (strain ATCC 14538 / DSM 43046 / CBS 188.64 / JCM 3121 / NBRC 102363 / NCIMB 12654 / NRRL B-3342 / UNCC 431)</name>
    <dbReference type="NCBI Taxonomy" id="512565"/>
    <lineage>
        <taxon>Bacteria</taxon>
        <taxon>Bacillati</taxon>
        <taxon>Actinomycetota</taxon>
        <taxon>Actinomycetes</taxon>
        <taxon>Micromonosporales</taxon>
        <taxon>Micromonosporaceae</taxon>
        <taxon>Actinoplanes</taxon>
    </lineage>
</organism>
<keyword evidence="13" id="KW-1185">Reference proteome</keyword>
<evidence type="ECO:0000259" key="11">
    <source>
        <dbReference type="Pfam" id="PF04389"/>
    </source>
</evidence>
<feature type="domain" description="PA" evidence="10">
    <location>
        <begin position="149"/>
        <end position="250"/>
    </location>
</feature>
<dbReference type="SUPFAM" id="SSF53187">
    <property type="entry name" value="Zn-dependent exopeptidases"/>
    <property type="match status" value="1"/>
</dbReference>
<keyword evidence="6" id="KW-0378">Hydrolase</keyword>
<dbReference type="STRING" id="512565.AMIS_52710"/>
<evidence type="ECO:0000256" key="9">
    <source>
        <dbReference type="SAM" id="SignalP"/>
    </source>
</evidence>
<evidence type="ECO:0000256" key="7">
    <source>
        <dbReference type="ARBA" id="ARBA00022833"/>
    </source>
</evidence>
<keyword evidence="5 9" id="KW-0732">Signal</keyword>
<dbReference type="Gene3D" id="3.40.630.10">
    <property type="entry name" value="Zn peptidases"/>
    <property type="match status" value="2"/>
</dbReference>
<comment type="similarity">
    <text evidence="1">Belongs to the peptidase M28 family. M28A subfamily.</text>
</comment>
<keyword evidence="2" id="KW-0031">Aminopeptidase</keyword>
<dbReference type="GO" id="GO:0004177">
    <property type="term" value="F:aminopeptidase activity"/>
    <property type="evidence" value="ECO:0007669"/>
    <property type="project" value="UniProtKB-KW"/>
</dbReference>
<keyword evidence="3" id="KW-0645">Protease</keyword>
<accession>I0HBV4</accession>
<evidence type="ECO:0000259" key="10">
    <source>
        <dbReference type="Pfam" id="PF02225"/>
    </source>
</evidence>
<feature type="chain" id="PRO_5003628778" evidence="9">
    <location>
        <begin position="45"/>
        <end position="528"/>
    </location>
</feature>
<dbReference type="GO" id="GO:0046872">
    <property type="term" value="F:metal ion binding"/>
    <property type="evidence" value="ECO:0007669"/>
    <property type="project" value="UniProtKB-KW"/>
</dbReference>
<keyword evidence="7" id="KW-0862">Zinc</keyword>
<dbReference type="SUPFAM" id="SSF52025">
    <property type="entry name" value="PA domain"/>
    <property type="match status" value="1"/>
</dbReference>
<evidence type="ECO:0000313" key="13">
    <source>
        <dbReference type="Proteomes" id="UP000007882"/>
    </source>
</evidence>
<dbReference type="CDD" id="cd03876">
    <property type="entry name" value="M28_SGAP_like"/>
    <property type="match status" value="1"/>
</dbReference>
<evidence type="ECO:0000256" key="8">
    <source>
        <dbReference type="SAM" id="MobiDB-lite"/>
    </source>
</evidence>
<dbReference type="Proteomes" id="UP000007882">
    <property type="component" value="Chromosome"/>
</dbReference>
<evidence type="ECO:0000256" key="1">
    <source>
        <dbReference type="ARBA" id="ARBA00005957"/>
    </source>
</evidence>
<feature type="compositionally biased region" description="Gly residues" evidence="8">
    <location>
        <begin position="512"/>
        <end position="528"/>
    </location>
</feature>
<dbReference type="InterPro" id="IPR046450">
    <property type="entry name" value="PA_dom_sf"/>
</dbReference>
<dbReference type="Gene3D" id="3.50.30.30">
    <property type="match status" value="1"/>
</dbReference>
<proteinExistence type="inferred from homology"/>
<dbReference type="OrthoDB" id="345880at2"/>
<dbReference type="AlphaFoldDB" id="I0HBV4"/>
<feature type="signal peptide" evidence="9">
    <location>
        <begin position="1"/>
        <end position="44"/>
    </location>
</feature>
<evidence type="ECO:0000256" key="5">
    <source>
        <dbReference type="ARBA" id="ARBA00022729"/>
    </source>
</evidence>
<sequence length="528" mass="54069">MSRDGAGFRRRIATVARRRVSLRKLAIPVIATLLVAGAAQPAAAGHGHHSESSKRLREAVTVSGVRDHLKAFQKIADRNDDTRASGTPGFEASAAYVKKKLQRAGYKVTEQKFVFPFFDELAPAQLTRVSPAGPAYETHTFDFSGSGDVTGQVVPALNNVLPPTPEPSSTAGCAAADFAPASATAPQIALVQRGGCDFAVKAANAKTAGYDAVIIFNEGQPGRDTLLTGTLGGPFDLPVVGLSFADGSALATAAAAGAVTLRVVTSTFTDPNATTSNIIADSRGGDPNRVLVVGAHLDSVTAGPGINDNGSGSATILEIAEQVSRLKIKTSQRLRFAFWGAEEAGLLGSEHYVANLSAAEQSKIYANLNFDMVGSPNYVRFVYDGDGSDTGTAGPDGSGEIEAVFTDYFAAQGLASDPTAFDGRSDYGPFIAVGIPAGGLFSGAEGVKTEEQAAEYGGTAGEPYDPCYHEACDDISNLNNRSLSELGDAAAHAVYTVGRLKGDLAGAAAPAGGAGGASSGGSHGHPAS</sequence>
<reference evidence="12 13" key="1">
    <citation type="submission" date="2012-02" db="EMBL/GenBank/DDBJ databases">
        <title>Complete genome sequence of Actinoplanes missouriensis 431 (= NBRC 102363).</title>
        <authorList>
            <person name="Ohnishi Y."/>
            <person name="Ishikawa J."/>
            <person name="Sekine M."/>
            <person name="Hosoyama A."/>
            <person name="Harada T."/>
            <person name="Narita H."/>
            <person name="Hata T."/>
            <person name="Konno Y."/>
            <person name="Tutikane K."/>
            <person name="Fujita N."/>
            <person name="Horinouchi S."/>
            <person name="Hayakawa M."/>
        </authorList>
    </citation>
    <scope>NUCLEOTIDE SEQUENCE [LARGE SCALE GENOMIC DNA]</scope>
    <source>
        <strain evidence="13">ATCC 14538 / DSM 43046 / CBS 188.64 / JCM 3121 / NBRC 102363 / NCIMB 12654 / NRRL B-3342 / UNCC 431</strain>
    </source>
</reference>
<evidence type="ECO:0000256" key="6">
    <source>
        <dbReference type="ARBA" id="ARBA00022801"/>
    </source>
</evidence>
<dbReference type="InterPro" id="IPR003137">
    <property type="entry name" value="PA_domain"/>
</dbReference>
<dbReference type="InterPro" id="IPR041756">
    <property type="entry name" value="M28_SGAP-like"/>
</dbReference>
<evidence type="ECO:0000256" key="2">
    <source>
        <dbReference type="ARBA" id="ARBA00022438"/>
    </source>
</evidence>
<evidence type="ECO:0000313" key="12">
    <source>
        <dbReference type="EMBL" id="BAL90491.1"/>
    </source>
</evidence>
<feature type="region of interest" description="Disordered" evidence="8">
    <location>
        <begin position="507"/>
        <end position="528"/>
    </location>
</feature>
<dbReference type="EMBL" id="AP012319">
    <property type="protein sequence ID" value="BAL90491.1"/>
    <property type="molecule type" value="Genomic_DNA"/>
</dbReference>
<evidence type="ECO:0000256" key="4">
    <source>
        <dbReference type="ARBA" id="ARBA00022723"/>
    </source>
</evidence>
<evidence type="ECO:0000256" key="3">
    <source>
        <dbReference type="ARBA" id="ARBA00022670"/>
    </source>
</evidence>
<dbReference type="KEGG" id="ams:AMIS_52710"/>
<dbReference type="Pfam" id="PF02225">
    <property type="entry name" value="PA"/>
    <property type="match status" value="1"/>
</dbReference>
<feature type="domain" description="Peptidase M28" evidence="11">
    <location>
        <begin position="277"/>
        <end position="493"/>
    </location>
</feature>
<dbReference type="eggNOG" id="COG2234">
    <property type="taxonomic scope" value="Bacteria"/>
</dbReference>
<dbReference type="PATRIC" id="fig|512565.3.peg.5265"/>
<dbReference type="GO" id="GO:0008235">
    <property type="term" value="F:metalloexopeptidase activity"/>
    <property type="evidence" value="ECO:0007669"/>
    <property type="project" value="InterPro"/>
</dbReference>
<dbReference type="InterPro" id="IPR045175">
    <property type="entry name" value="M28_fam"/>
</dbReference>
<dbReference type="PANTHER" id="PTHR12147:SF26">
    <property type="entry name" value="PEPTIDASE M28 DOMAIN-CONTAINING PROTEIN"/>
    <property type="match status" value="1"/>
</dbReference>